<sequence>LLGRECRPDEATAAAAEALEAAGPYPMARRLCLRLVARSAYEDGWGAPVAWLREAEEYFHGAGLQAVAGACRAQLRGMGASVLQRRTGTEQVPPDLRRCGVTAREFEVARLVAERTSNRDIARRLHISLRTVEKHVANLLRKTGHPNRTAFAAARPPALQPH</sequence>
<dbReference type="SMART" id="SM00421">
    <property type="entry name" value="HTH_LUXR"/>
    <property type="match status" value="1"/>
</dbReference>
<keyword evidence="2" id="KW-0238">DNA-binding</keyword>
<proteinExistence type="predicted"/>
<dbReference type="PROSITE" id="PS50043">
    <property type="entry name" value="HTH_LUXR_2"/>
    <property type="match status" value="1"/>
</dbReference>
<dbReference type="SUPFAM" id="SSF46894">
    <property type="entry name" value="C-terminal effector domain of the bipartite response regulators"/>
    <property type="match status" value="1"/>
</dbReference>
<dbReference type="CDD" id="cd06170">
    <property type="entry name" value="LuxR_C_like"/>
    <property type="match status" value="1"/>
</dbReference>
<dbReference type="Proteomes" id="UP000812013">
    <property type="component" value="Unassembled WGS sequence"/>
</dbReference>
<dbReference type="InterPro" id="IPR036388">
    <property type="entry name" value="WH-like_DNA-bd_sf"/>
</dbReference>
<keyword evidence="1" id="KW-0805">Transcription regulation</keyword>
<reference evidence="5 6" key="1">
    <citation type="submission" date="2019-12" db="EMBL/GenBank/DDBJ databases">
        <title>Genome sequence of Streptomyces bambusae.</title>
        <authorList>
            <person name="Bansal K."/>
            <person name="Choksket S."/>
            <person name="Korpole S."/>
            <person name="Patil P.B."/>
        </authorList>
    </citation>
    <scope>NUCLEOTIDE SEQUENCE [LARGE SCALE GENOMIC DNA]</scope>
    <source>
        <strain evidence="5 6">SK60</strain>
    </source>
</reference>
<feature type="domain" description="HTH luxR-type" evidence="4">
    <location>
        <begin position="90"/>
        <end position="160"/>
    </location>
</feature>
<gene>
    <name evidence="5" type="ORF">GPJ59_35035</name>
</gene>
<evidence type="ECO:0000313" key="5">
    <source>
        <dbReference type="EMBL" id="MBW5486909.1"/>
    </source>
</evidence>
<evidence type="ECO:0000256" key="2">
    <source>
        <dbReference type="ARBA" id="ARBA00023125"/>
    </source>
</evidence>
<evidence type="ECO:0000313" key="6">
    <source>
        <dbReference type="Proteomes" id="UP000812013"/>
    </source>
</evidence>
<dbReference type="RefSeq" id="WP_219672116.1">
    <property type="nucleotide sequence ID" value="NZ_WTFF01000527.1"/>
</dbReference>
<accession>A0ABS6ZHL5</accession>
<keyword evidence="6" id="KW-1185">Reference proteome</keyword>
<dbReference type="InterPro" id="IPR016032">
    <property type="entry name" value="Sig_transdc_resp-reg_C-effctor"/>
</dbReference>
<protein>
    <submittedName>
        <fullName evidence="5">Winged helix-turn-helix transcriptional regulator</fullName>
    </submittedName>
</protein>
<dbReference type="Gene3D" id="1.10.10.10">
    <property type="entry name" value="Winged helix-like DNA-binding domain superfamily/Winged helix DNA-binding domain"/>
    <property type="match status" value="1"/>
</dbReference>
<keyword evidence="3" id="KW-0804">Transcription</keyword>
<dbReference type="EMBL" id="WTFF01000527">
    <property type="protein sequence ID" value="MBW5486909.1"/>
    <property type="molecule type" value="Genomic_DNA"/>
</dbReference>
<dbReference type="PRINTS" id="PR00038">
    <property type="entry name" value="HTHLUXR"/>
</dbReference>
<name>A0ABS6ZHL5_9ACTN</name>
<organism evidence="5 6">
    <name type="scientific">Streptomyces bambusae</name>
    <dbReference type="NCBI Taxonomy" id="1550616"/>
    <lineage>
        <taxon>Bacteria</taxon>
        <taxon>Bacillati</taxon>
        <taxon>Actinomycetota</taxon>
        <taxon>Actinomycetes</taxon>
        <taxon>Kitasatosporales</taxon>
        <taxon>Streptomycetaceae</taxon>
        <taxon>Streptomyces</taxon>
    </lineage>
</organism>
<feature type="non-terminal residue" evidence="5">
    <location>
        <position position="1"/>
    </location>
</feature>
<dbReference type="PANTHER" id="PTHR44688:SF16">
    <property type="entry name" value="DNA-BINDING TRANSCRIPTIONAL ACTIVATOR DEVR_DOSR"/>
    <property type="match status" value="1"/>
</dbReference>
<evidence type="ECO:0000256" key="1">
    <source>
        <dbReference type="ARBA" id="ARBA00023015"/>
    </source>
</evidence>
<evidence type="ECO:0000256" key="3">
    <source>
        <dbReference type="ARBA" id="ARBA00023163"/>
    </source>
</evidence>
<comment type="caution">
    <text evidence="5">The sequence shown here is derived from an EMBL/GenBank/DDBJ whole genome shotgun (WGS) entry which is preliminary data.</text>
</comment>
<dbReference type="Pfam" id="PF00196">
    <property type="entry name" value="GerE"/>
    <property type="match status" value="1"/>
</dbReference>
<dbReference type="PANTHER" id="PTHR44688">
    <property type="entry name" value="DNA-BINDING TRANSCRIPTIONAL ACTIVATOR DEVR_DOSR"/>
    <property type="match status" value="1"/>
</dbReference>
<evidence type="ECO:0000259" key="4">
    <source>
        <dbReference type="PROSITE" id="PS50043"/>
    </source>
</evidence>
<dbReference type="InterPro" id="IPR000792">
    <property type="entry name" value="Tscrpt_reg_LuxR_C"/>
</dbReference>